<dbReference type="InterPro" id="IPR004839">
    <property type="entry name" value="Aminotransferase_I/II_large"/>
</dbReference>
<evidence type="ECO:0000313" key="9">
    <source>
        <dbReference type="Proteomes" id="UP001501074"/>
    </source>
</evidence>
<comment type="caution">
    <text evidence="8">The sequence shown here is derived from an EMBL/GenBank/DDBJ whole genome shotgun (WGS) entry which is preliminary data.</text>
</comment>
<evidence type="ECO:0000259" key="7">
    <source>
        <dbReference type="Pfam" id="PF00155"/>
    </source>
</evidence>
<dbReference type="CDD" id="cd00609">
    <property type="entry name" value="AAT_like"/>
    <property type="match status" value="1"/>
</dbReference>
<keyword evidence="3 6" id="KW-0032">Aminotransferase</keyword>
<dbReference type="InterPro" id="IPR015422">
    <property type="entry name" value="PyrdxlP-dep_Trfase_small"/>
</dbReference>
<name>A0ABP6Z317_9ACTN</name>
<sequence>MPQISPVVQTVPASGIRRIFELAAGMDDVVQLSVGEPELPVARPILEAGAQAWQQDLTRYTPNSGISALRSALASKLLRDNGYRVDADQVHVTAGGAQALHTALTFTLSPGDEVLVPDPGYTTFTMASRLIGAVPVPYPLDAAQGFAPDLAVLESLITPRTRVLLVNSPSNPLGVVFSRRTAQMLLDLAVRHDLWVISDEVYEYLTFDTPFISLSSLENAGDRVFGVYSLSKTYALTGARVGYLVTPPGLSERFRAVQESIVSCVNTPAQYAALAAVTGDQQDVARAREHYRANLEVACSVLEARGLRYQRPAGAFYLWIDVSHVSEGDVSTWAEKFLLSERVAVAPGSAFGTQGEGWVRICFAGDTEPLATGLGRFPAPA</sequence>
<dbReference type="EMBL" id="BAAAZO010000002">
    <property type="protein sequence ID" value="GAA3597507.1"/>
    <property type="molecule type" value="Genomic_DNA"/>
</dbReference>
<dbReference type="PANTHER" id="PTHR46383">
    <property type="entry name" value="ASPARTATE AMINOTRANSFERASE"/>
    <property type="match status" value="1"/>
</dbReference>
<evidence type="ECO:0000256" key="3">
    <source>
        <dbReference type="ARBA" id="ARBA00022576"/>
    </source>
</evidence>
<organism evidence="8 9">
    <name type="scientific">Kineosporia mesophila</name>
    <dbReference type="NCBI Taxonomy" id="566012"/>
    <lineage>
        <taxon>Bacteria</taxon>
        <taxon>Bacillati</taxon>
        <taxon>Actinomycetota</taxon>
        <taxon>Actinomycetes</taxon>
        <taxon>Kineosporiales</taxon>
        <taxon>Kineosporiaceae</taxon>
        <taxon>Kineosporia</taxon>
    </lineage>
</organism>
<keyword evidence="4 6" id="KW-0808">Transferase</keyword>
<dbReference type="Gene3D" id="3.90.1150.10">
    <property type="entry name" value="Aspartate Aminotransferase, domain 1"/>
    <property type="match status" value="1"/>
</dbReference>
<dbReference type="SUPFAM" id="SSF53383">
    <property type="entry name" value="PLP-dependent transferases"/>
    <property type="match status" value="1"/>
</dbReference>
<proteinExistence type="inferred from homology"/>
<evidence type="ECO:0000256" key="6">
    <source>
        <dbReference type="RuleBase" id="RU000481"/>
    </source>
</evidence>
<dbReference type="EC" id="2.6.1.-" evidence="6"/>
<dbReference type="Gene3D" id="3.40.640.10">
    <property type="entry name" value="Type I PLP-dependent aspartate aminotransferase-like (Major domain)"/>
    <property type="match status" value="1"/>
</dbReference>
<protein>
    <recommendedName>
        <fullName evidence="6">Aminotransferase</fullName>
        <ecNumber evidence="6">2.6.1.-</ecNumber>
    </recommendedName>
</protein>
<gene>
    <name evidence="8" type="ORF">GCM10022223_10810</name>
</gene>
<evidence type="ECO:0000256" key="5">
    <source>
        <dbReference type="ARBA" id="ARBA00022898"/>
    </source>
</evidence>
<evidence type="ECO:0000256" key="2">
    <source>
        <dbReference type="ARBA" id="ARBA00007441"/>
    </source>
</evidence>
<dbReference type="InterPro" id="IPR015424">
    <property type="entry name" value="PyrdxlP-dep_Trfase"/>
</dbReference>
<dbReference type="RefSeq" id="WP_231485816.1">
    <property type="nucleotide sequence ID" value="NZ_BAAAZO010000002.1"/>
</dbReference>
<comment type="cofactor">
    <cofactor evidence="1 6">
        <name>pyridoxal 5'-phosphate</name>
        <dbReference type="ChEBI" id="CHEBI:597326"/>
    </cofactor>
</comment>
<evidence type="ECO:0000313" key="8">
    <source>
        <dbReference type="EMBL" id="GAA3597507.1"/>
    </source>
</evidence>
<comment type="similarity">
    <text evidence="2 6">Belongs to the class-I pyridoxal-phosphate-dependent aminotransferase family.</text>
</comment>
<dbReference type="GO" id="GO:0008483">
    <property type="term" value="F:transaminase activity"/>
    <property type="evidence" value="ECO:0007669"/>
    <property type="project" value="UniProtKB-KW"/>
</dbReference>
<dbReference type="InterPro" id="IPR004838">
    <property type="entry name" value="NHTrfase_class1_PyrdxlP-BS"/>
</dbReference>
<dbReference type="InterPro" id="IPR050596">
    <property type="entry name" value="AspAT/PAT-like"/>
</dbReference>
<feature type="domain" description="Aminotransferase class I/classII large" evidence="7">
    <location>
        <begin position="28"/>
        <end position="370"/>
    </location>
</feature>
<keyword evidence="5" id="KW-0663">Pyridoxal phosphate</keyword>
<dbReference type="Proteomes" id="UP001501074">
    <property type="component" value="Unassembled WGS sequence"/>
</dbReference>
<dbReference type="PANTHER" id="PTHR46383:SF1">
    <property type="entry name" value="ASPARTATE AMINOTRANSFERASE"/>
    <property type="match status" value="1"/>
</dbReference>
<dbReference type="PROSITE" id="PS00105">
    <property type="entry name" value="AA_TRANSFER_CLASS_1"/>
    <property type="match status" value="1"/>
</dbReference>
<reference evidence="9" key="1">
    <citation type="journal article" date="2019" name="Int. J. Syst. Evol. Microbiol.">
        <title>The Global Catalogue of Microorganisms (GCM) 10K type strain sequencing project: providing services to taxonomists for standard genome sequencing and annotation.</title>
        <authorList>
            <consortium name="The Broad Institute Genomics Platform"/>
            <consortium name="The Broad Institute Genome Sequencing Center for Infectious Disease"/>
            <person name="Wu L."/>
            <person name="Ma J."/>
        </authorList>
    </citation>
    <scope>NUCLEOTIDE SEQUENCE [LARGE SCALE GENOMIC DNA]</scope>
    <source>
        <strain evidence="9">JCM 16902</strain>
    </source>
</reference>
<dbReference type="Pfam" id="PF00155">
    <property type="entry name" value="Aminotran_1_2"/>
    <property type="match status" value="1"/>
</dbReference>
<keyword evidence="9" id="KW-1185">Reference proteome</keyword>
<dbReference type="InterPro" id="IPR015421">
    <property type="entry name" value="PyrdxlP-dep_Trfase_major"/>
</dbReference>
<accession>A0ABP6Z317</accession>
<evidence type="ECO:0000256" key="4">
    <source>
        <dbReference type="ARBA" id="ARBA00022679"/>
    </source>
</evidence>
<evidence type="ECO:0000256" key="1">
    <source>
        <dbReference type="ARBA" id="ARBA00001933"/>
    </source>
</evidence>